<accession>A0A937REZ7</accession>
<name>A0A937REZ7_9ACTN</name>
<dbReference type="AlphaFoldDB" id="A0A937REZ7"/>
<sequence>MVRVRSRGHGGPGGAGDARGRVPAARSAGRRPRKPVAVALAAVGAVLAGCGMFGGDDGAPPGVVEAGLGAAPPATAPATPAKPTVPPGGAERAPTGEPVTLAFAGDTHFAGSSAAGLTSLGPIGQTLSAADLTMLNLETAITTGGDPAPKEFTFRAPPSAFTSLRDAGVDVVSMANNHGMDYGVTGLADSLRDAQAAGFPVIGVGEDDTSAFRPYRAEIKGQRITMIAATRVLDDELAAAWTAGPGKPGLASAKDMTKLLSAVRAARADSDTVVVFLHWGVERRACPGTDQSGIVPALVDAGADIVVGSHAHLLQGGGWHPTGAFVDYGLGNFVFYSSGMGTNTQSGVLRLTVQGRAVTQAQWVPARISGGLPRPATGADAEAILATKGSLQQCAGLNPNPPTWGAIPGATGTAGATGPAGQAVASPTTGG</sequence>
<comment type="similarity">
    <text evidence="1">Belongs to the CapA family.</text>
</comment>
<dbReference type="EMBL" id="JAEACQ010000163">
    <property type="protein sequence ID" value="MBL7627760.1"/>
    <property type="molecule type" value="Genomic_DNA"/>
</dbReference>
<keyword evidence="3" id="KW-0472">Membrane</keyword>
<evidence type="ECO:0000313" key="5">
    <source>
        <dbReference type="EMBL" id="MBL7627760.1"/>
    </source>
</evidence>
<feature type="compositionally biased region" description="Low complexity" evidence="2">
    <location>
        <begin position="70"/>
        <end position="90"/>
    </location>
</feature>
<dbReference type="Pfam" id="PF09587">
    <property type="entry name" value="PGA_cap"/>
    <property type="match status" value="1"/>
</dbReference>
<protein>
    <submittedName>
        <fullName evidence="5">CapA family protein</fullName>
    </submittedName>
</protein>
<dbReference type="PANTHER" id="PTHR33393">
    <property type="entry name" value="POLYGLUTAMINE SYNTHESIS ACCESSORY PROTEIN RV0574C-RELATED"/>
    <property type="match status" value="1"/>
</dbReference>
<proteinExistence type="inferred from homology"/>
<comment type="caution">
    <text evidence="5">The sequence shown here is derived from an EMBL/GenBank/DDBJ whole genome shotgun (WGS) entry which is preliminary data.</text>
</comment>
<dbReference type="Gene3D" id="3.60.21.10">
    <property type="match status" value="1"/>
</dbReference>
<feature type="transmembrane region" description="Helical" evidence="3">
    <location>
        <begin position="36"/>
        <end position="55"/>
    </location>
</feature>
<dbReference type="InterPro" id="IPR001995">
    <property type="entry name" value="Peptidase_A2_cat"/>
</dbReference>
<keyword evidence="3" id="KW-0812">Transmembrane</keyword>
<dbReference type="Proteomes" id="UP000604475">
    <property type="component" value="Unassembled WGS sequence"/>
</dbReference>
<dbReference type="InterPro" id="IPR019079">
    <property type="entry name" value="Capsule_synth_CapA"/>
</dbReference>
<keyword evidence="6" id="KW-1185">Reference proteome</keyword>
<organism evidence="5 6">
    <name type="scientific">Frankia nepalensis</name>
    <dbReference type="NCBI Taxonomy" id="1836974"/>
    <lineage>
        <taxon>Bacteria</taxon>
        <taxon>Bacillati</taxon>
        <taxon>Actinomycetota</taxon>
        <taxon>Actinomycetes</taxon>
        <taxon>Frankiales</taxon>
        <taxon>Frankiaceae</taxon>
        <taxon>Frankia</taxon>
    </lineage>
</organism>
<reference evidence="5" key="1">
    <citation type="submission" date="2020-12" db="EMBL/GenBank/DDBJ databases">
        <title>Genomic characterization of non-nitrogen-fixing Frankia strains.</title>
        <authorList>
            <person name="Carlos-Shanley C."/>
            <person name="Guerra T."/>
            <person name="Hahn D."/>
        </authorList>
    </citation>
    <scope>NUCLEOTIDE SEQUENCE</scope>
    <source>
        <strain evidence="5">CN6</strain>
    </source>
</reference>
<evidence type="ECO:0000256" key="1">
    <source>
        <dbReference type="ARBA" id="ARBA00005662"/>
    </source>
</evidence>
<dbReference type="InterPro" id="IPR052169">
    <property type="entry name" value="CW_Biosynth-Accessory"/>
</dbReference>
<feature type="region of interest" description="Disordered" evidence="2">
    <location>
        <begin position="70"/>
        <end position="94"/>
    </location>
</feature>
<evidence type="ECO:0000259" key="4">
    <source>
        <dbReference type="PROSITE" id="PS50175"/>
    </source>
</evidence>
<evidence type="ECO:0000313" key="6">
    <source>
        <dbReference type="Proteomes" id="UP000604475"/>
    </source>
</evidence>
<dbReference type="GO" id="GO:0006508">
    <property type="term" value="P:proteolysis"/>
    <property type="evidence" value="ECO:0007669"/>
    <property type="project" value="InterPro"/>
</dbReference>
<feature type="compositionally biased region" description="Low complexity" evidence="2">
    <location>
        <begin position="411"/>
        <end position="423"/>
    </location>
</feature>
<feature type="domain" description="Peptidase A2" evidence="4">
    <location>
        <begin position="295"/>
        <end position="331"/>
    </location>
</feature>
<feature type="region of interest" description="Disordered" evidence="2">
    <location>
        <begin position="1"/>
        <end position="34"/>
    </location>
</feature>
<gene>
    <name evidence="5" type="ORF">I7412_11385</name>
</gene>
<dbReference type="SMART" id="SM00854">
    <property type="entry name" value="PGA_cap"/>
    <property type="match status" value="1"/>
</dbReference>
<dbReference type="GO" id="GO:0004190">
    <property type="term" value="F:aspartic-type endopeptidase activity"/>
    <property type="evidence" value="ECO:0007669"/>
    <property type="project" value="InterPro"/>
</dbReference>
<dbReference type="PROSITE" id="PS50175">
    <property type="entry name" value="ASP_PROT_RETROV"/>
    <property type="match status" value="1"/>
</dbReference>
<feature type="region of interest" description="Disordered" evidence="2">
    <location>
        <begin position="411"/>
        <end position="431"/>
    </location>
</feature>
<evidence type="ECO:0000256" key="3">
    <source>
        <dbReference type="SAM" id="Phobius"/>
    </source>
</evidence>
<dbReference type="SUPFAM" id="SSF56300">
    <property type="entry name" value="Metallo-dependent phosphatases"/>
    <property type="match status" value="1"/>
</dbReference>
<dbReference type="CDD" id="cd07381">
    <property type="entry name" value="MPP_CapA"/>
    <property type="match status" value="1"/>
</dbReference>
<evidence type="ECO:0000256" key="2">
    <source>
        <dbReference type="SAM" id="MobiDB-lite"/>
    </source>
</evidence>
<dbReference type="InterPro" id="IPR029052">
    <property type="entry name" value="Metallo-depent_PP-like"/>
</dbReference>
<dbReference type="PANTHER" id="PTHR33393:SF13">
    <property type="entry name" value="PGA BIOSYNTHESIS PROTEIN CAPA"/>
    <property type="match status" value="1"/>
</dbReference>
<keyword evidence="3" id="KW-1133">Transmembrane helix</keyword>